<keyword evidence="1" id="KW-0732">Signal</keyword>
<dbReference type="AlphaFoldDB" id="A0A6L7GDU3"/>
<dbReference type="Proteomes" id="UP000473531">
    <property type="component" value="Unassembled WGS sequence"/>
</dbReference>
<comment type="caution">
    <text evidence="2">The sequence shown here is derived from an EMBL/GenBank/DDBJ whole genome shotgun (WGS) entry which is preliminary data.</text>
</comment>
<evidence type="ECO:0000313" key="2">
    <source>
        <dbReference type="EMBL" id="MXP13354.1"/>
    </source>
</evidence>
<reference evidence="2 3" key="1">
    <citation type="submission" date="2019-12" db="EMBL/GenBank/DDBJ databases">
        <title>Genomic-based taxomic classification of the family Erythrobacteraceae.</title>
        <authorList>
            <person name="Xu L."/>
        </authorList>
    </citation>
    <scope>NUCLEOTIDE SEQUENCE [LARGE SCALE GENOMIC DNA]</scope>
    <source>
        <strain evidence="2 3">KCTC 52259</strain>
    </source>
</reference>
<dbReference type="RefSeq" id="WP_160599467.1">
    <property type="nucleotide sequence ID" value="NZ_WTYU01000001.1"/>
</dbReference>
<gene>
    <name evidence="2" type="ORF">GRI44_01115</name>
</gene>
<keyword evidence="3" id="KW-1185">Reference proteome</keyword>
<dbReference type="OrthoDB" id="6261807at2"/>
<proteinExistence type="predicted"/>
<protein>
    <submittedName>
        <fullName evidence="2">Uncharacterized protein</fullName>
    </submittedName>
</protein>
<feature type="chain" id="PRO_5026781118" evidence="1">
    <location>
        <begin position="27"/>
        <end position="158"/>
    </location>
</feature>
<accession>A0A6L7GDU3</accession>
<name>A0A6L7GDU3_9SPHN</name>
<dbReference type="EMBL" id="WTYU01000001">
    <property type="protein sequence ID" value="MXP13354.1"/>
    <property type="molecule type" value="Genomic_DNA"/>
</dbReference>
<sequence>MKNILFRTGLAAFAAAALLASVPAAAEVTVWKDYTPSDQVIEMTLINVEPGMGDVYFDSLRTTWVKANDVAKSLGHIEDYGIYAVPYGPADGFNLVLTIRMKNTSDIGPDKARYDQFMKAWGDANIASSNKTVRDVYNKIREIKGVYLLRPIDLPAPK</sequence>
<organism evidence="2 3">
    <name type="scientific">Allopontixanthobacter confluentis</name>
    <dbReference type="NCBI Taxonomy" id="1849021"/>
    <lineage>
        <taxon>Bacteria</taxon>
        <taxon>Pseudomonadati</taxon>
        <taxon>Pseudomonadota</taxon>
        <taxon>Alphaproteobacteria</taxon>
        <taxon>Sphingomonadales</taxon>
        <taxon>Erythrobacteraceae</taxon>
        <taxon>Allopontixanthobacter</taxon>
    </lineage>
</organism>
<evidence type="ECO:0000313" key="3">
    <source>
        <dbReference type="Proteomes" id="UP000473531"/>
    </source>
</evidence>
<evidence type="ECO:0000256" key="1">
    <source>
        <dbReference type="SAM" id="SignalP"/>
    </source>
</evidence>
<feature type="signal peptide" evidence="1">
    <location>
        <begin position="1"/>
        <end position="26"/>
    </location>
</feature>